<sequence length="101" mass="10893">MHAAASDSQPLACLHSRELAVWIAVAAAKRVQRTVDVKRASKSNLSYPSMHAFAEENASAAASIPTAINSNHTARRRRCCFWLKLGWGGEGDPGRSMDSLA</sequence>
<protein>
    <submittedName>
        <fullName evidence="2">Uncharacterized protein</fullName>
    </submittedName>
</protein>
<keyword evidence="1" id="KW-1185">Reference proteome</keyword>
<dbReference type="WBParaSite" id="jg7684">
    <property type="protein sequence ID" value="jg7684"/>
    <property type="gene ID" value="jg7684"/>
</dbReference>
<dbReference type="Proteomes" id="UP000887574">
    <property type="component" value="Unplaced"/>
</dbReference>
<proteinExistence type="predicted"/>
<accession>A0A915EN47</accession>
<reference evidence="2" key="1">
    <citation type="submission" date="2022-11" db="UniProtKB">
        <authorList>
            <consortium name="WormBaseParasite"/>
        </authorList>
    </citation>
    <scope>IDENTIFICATION</scope>
</reference>
<dbReference type="AlphaFoldDB" id="A0A915EN47"/>
<name>A0A915EN47_9BILA</name>
<organism evidence="1 2">
    <name type="scientific">Ditylenchus dipsaci</name>
    <dbReference type="NCBI Taxonomy" id="166011"/>
    <lineage>
        <taxon>Eukaryota</taxon>
        <taxon>Metazoa</taxon>
        <taxon>Ecdysozoa</taxon>
        <taxon>Nematoda</taxon>
        <taxon>Chromadorea</taxon>
        <taxon>Rhabditida</taxon>
        <taxon>Tylenchina</taxon>
        <taxon>Tylenchomorpha</taxon>
        <taxon>Sphaerularioidea</taxon>
        <taxon>Anguinidae</taxon>
        <taxon>Anguininae</taxon>
        <taxon>Ditylenchus</taxon>
    </lineage>
</organism>
<evidence type="ECO:0000313" key="1">
    <source>
        <dbReference type="Proteomes" id="UP000887574"/>
    </source>
</evidence>
<evidence type="ECO:0000313" key="2">
    <source>
        <dbReference type="WBParaSite" id="jg7684"/>
    </source>
</evidence>